<proteinExistence type="predicted"/>
<evidence type="ECO:0000313" key="2">
    <source>
        <dbReference type="Proteomes" id="UP000184080"/>
    </source>
</evidence>
<dbReference type="Proteomes" id="UP000184080">
    <property type="component" value="Unassembled WGS sequence"/>
</dbReference>
<keyword evidence="2" id="KW-1185">Reference proteome</keyword>
<organism evidence="1 2">
    <name type="scientific">Clostridium amylolyticum</name>
    <dbReference type="NCBI Taxonomy" id="1121298"/>
    <lineage>
        <taxon>Bacteria</taxon>
        <taxon>Bacillati</taxon>
        <taxon>Bacillota</taxon>
        <taxon>Clostridia</taxon>
        <taxon>Eubacteriales</taxon>
        <taxon>Clostridiaceae</taxon>
        <taxon>Clostridium</taxon>
    </lineage>
</organism>
<dbReference type="AlphaFoldDB" id="A0A1M6LKY3"/>
<sequence>MRNKFIRLAIIASILTLVLAIGLNITHDRKAMLNDKESINSIERDIIKYP</sequence>
<protein>
    <submittedName>
        <fullName evidence="1">Uncharacterized protein</fullName>
    </submittedName>
</protein>
<dbReference type="RefSeq" id="WP_178140746.1">
    <property type="nucleotide sequence ID" value="NZ_FQZO01000007.1"/>
</dbReference>
<gene>
    <name evidence="1" type="ORF">SAMN05444401_3684</name>
</gene>
<name>A0A1M6LKY3_9CLOT</name>
<reference evidence="1 2" key="1">
    <citation type="submission" date="2016-11" db="EMBL/GenBank/DDBJ databases">
        <authorList>
            <person name="Jaros S."/>
            <person name="Januszkiewicz K."/>
            <person name="Wedrychowicz H."/>
        </authorList>
    </citation>
    <scope>NUCLEOTIDE SEQUENCE [LARGE SCALE GENOMIC DNA]</scope>
    <source>
        <strain evidence="1 2">DSM 21864</strain>
    </source>
</reference>
<evidence type="ECO:0000313" key="1">
    <source>
        <dbReference type="EMBL" id="SHJ71854.1"/>
    </source>
</evidence>
<accession>A0A1M6LKY3</accession>
<dbReference type="EMBL" id="FQZO01000007">
    <property type="protein sequence ID" value="SHJ71854.1"/>
    <property type="molecule type" value="Genomic_DNA"/>
</dbReference>